<dbReference type="Proteomes" id="UP000028181">
    <property type="component" value="Chromosome I"/>
</dbReference>
<organism evidence="2 3">
    <name type="scientific">Neorhizobium galegae bv. orientalis str. HAMBI 540</name>
    <dbReference type="NCBI Taxonomy" id="1028800"/>
    <lineage>
        <taxon>Bacteria</taxon>
        <taxon>Pseudomonadati</taxon>
        <taxon>Pseudomonadota</taxon>
        <taxon>Alphaproteobacteria</taxon>
        <taxon>Hyphomicrobiales</taxon>
        <taxon>Rhizobiaceae</taxon>
        <taxon>Rhizobium/Agrobacterium group</taxon>
        <taxon>Neorhizobium</taxon>
    </lineage>
</organism>
<dbReference type="InterPro" id="IPR009506">
    <property type="entry name" value="YjiS-like"/>
</dbReference>
<evidence type="ECO:0000313" key="2">
    <source>
        <dbReference type="EMBL" id="CDN48588.1"/>
    </source>
</evidence>
<gene>
    <name evidence="2" type="ORF">RG540_CH24200</name>
</gene>
<reference evidence="3" key="1">
    <citation type="journal article" date="2014" name="BMC Genomics">
        <title>Genome sequencing of two Neorhizobium galegae strains reveals a noeT gene responsible for the unusual acetylation of the nodulation factors.</title>
        <authorList>
            <person name="Osterman J."/>
            <person name="Marsh J."/>
            <person name="Laine P.K."/>
            <person name="Zeng Z."/>
            <person name="Alatalo E."/>
            <person name="Sullivan J.T."/>
            <person name="Young J.P."/>
            <person name="Thomas-Oates J."/>
            <person name="Paulin L."/>
            <person name="Lindstrom K."/>
        </authorList>
    </citation>
    <scope>NUCLEOTIDE SEQUENCE [LARGE SCALE GENOMIC DNA]</scope>
    <source>
        <strain evidence="3">HAMBI 540</strain>
    </source>
</reference>
<dbReference type="PATRIC" id="fig|1028800.3.peg.2450"/>
<accession>A0A068SQU4</accession>
<protein>
    <recommendedName>
        <fullName evidence="1">YjiS-like domain-containing protein</fullName>
    </recommendedName>
</protein>
<dbReference type="AlphaFoldDB" id="A0A068SQU4"/>
<name>A0A068SQU4_NEOGA</name>
<evidence type="ECO:0000259" key="1">
    <source>
        <dbReference type="Pfam" id="PF06568"/>
    </source>
</evidence>
<dbReference type="OrthoDB" id="8244198at2"/>
<dbReference type="Pfam" id="PF06568">
    <property type="entry name" value="YjiS-like"/>
    <property type="match status" value="1"/>
</dbReference>
<proteinExistence type="predicted"/>
<sequence>MNVARSFNNWRKYRQTITELGRMTSRELQDLGIDRSDIRSVARAAIGR</sequence>
<dbReference type="RefSeq" id="WP_065814420.1">
    <property type="nucleotide sequence ID" value="NZ_HG938353.1"/>
</dbReference>
<keyword evidence="3" id="KW-1185">Reference proteome</keyword>
<dbReference type="KEGG" id="ngg:RG540_CH24200"/>
<dbReference type="EMBL" id="HG938353">
    <property type="protein sequence ID" value="CDN48588.1"/>
    <property type="molecule type" value="Genomic_DNA"/>
</dbReference>
<dbReference type="GeneID" id="28378896"/>
<evidence type="ECO:0000313" key="3">
    <source>
        <dbReference type="Proteomes" id="UP000028181"/>
    </source>
</evidence>
<dbReference type="HOGENOM" id="CLU_178481_3_1_5"/>
<feature type="domain" description="YjiS-like" evidence="1">
    <location>
        <begin position="3"/>
        <end position="39"/>
    </location>
</feature>
<dbReference type="eggNOG" id="COG5457">
    <property type="taxonomic scope" value="Bacteria"/>
</dbReference>